<feature type="compositionally biased region" description="Low complexity" evidence="1">
    <location>
        <begin position="8"/>
        <end position="30"/>
    </location>
</feature>
<dbReference type="GO" id="GO:0070475">
    <property type="term" value="P:rRNA base methylation"/>
    <property type="evidence" value="ECO:0000318"/>
    <property type="project" value="GO_Central"/>
</dbReference>
<dbReference type="Proteomes" id="UP000004995">
    <property type="component" value="Unassembled WGS sequence"/>
</dbReference>
<dbReference type="PANTHER" id="PTHR11538">
    <property type="entry name" value="PHENYLALANYL-TRNA SYNTHETASE"/>
    <property type="match status" value="1"/>
</dbReference>
<sequence length="481" mass="52609">MAVGVASPAVGNAAAGDGGEAAPAEGVPGMGVEAKGKAVLVEGAPPAIAVEGNDAEEEEDEEDKEEAADAEEGSEDDDEEGEKWLGCYSSTQSILLVGEGNFSFSLALATAFGSGANLVATSLDTDEALKKMYSRAESNIMNLKRLGATVLHGIDVQKMKFHTDLKNRRFDCIVYNFPHAGFKGKEYEAHMINLHKKLVRGYFCNARHLLRPCGEIHVSHKSGASYDKWDLEQIAAKFSLILVEKVGFQKAQYPGYNQKKGDGPMCDKSFPLGTCFTFRFRIGDLKKRKKQNRRRAGLVSSIGGSTRPSHPPPPVEALPGLDFPPPANTENMPMTLLPHVDVQRQPSGFALNFSSIPRAPCFHPLAPVCPVLSMPGRLNALGTTAGIPPPMGRITSTTLLTPQGQRIIAKPLVRTTDCCFAWEYKGSLRREFEMLRQVMPGSTNLTYSAFLEHRHRESVRRQEWLRRMIANSCRAILCGKH</sequence>
<feature type="region of interest" description="Disordered" evidence="1">
    <location>
        <begin position="1"/>
        <end position="30"/>
    </location>
</feature>
<feature type="region of interest" description="Disordered" evidence="1">
    <location>
        <begin position="43"/>
        <end position="82"/>
    </location>
</feature>
<dbReference type="GO" id="GO:0005737">
    <property type="term" value="C:cytoplasm"/>
    <property type="evidence" value="ECO:0000318"/>
    <property type="project" value="GO_Central"/>
</dbReference>
<feature type="region of interest" description="Disordered" evidence="1">
    <location>
        <begin position="291"/>
        <end position="313"/>
    </location>
</feature>
<reference evidence="3" key="2">
    <citation type="submission" date="2018-08" db="UniProtKB">
        <authorList>
            <consortium name="EnsemblPlants"/>
        </authorList>
    </citation>
    <scope>IDENTIFICATION</scope>
    <source>
        <strain evidence="3">Yugu1</strain>
    </source>
</reference>
<dbReference type="eggNOG" id="KOG4174">
    <property type="taxonomic scope" value="Eukaryota"/>
</dbReference>
<dbReference type="Pfam" id="PF10354">
    <property type="entry name" value="BMT5-like"/>
    <property type="match status" value="1"/>
</dbReference>
<dbReference type="OMA" id="NTENMPM"/>
<organism evidence="3 4">
    <name type="scientific">Setaria italica</name>
    <name type="common">Foxtail millet</name>
    <name type="synonym">Panicum italicum</name>
    <dbReference type="NCBI Taxonomy" id="4555"/>
    <lineage>
        <taxon>Eukaryota</taxon>
        <taxon>Viridiplantae</taxon>
        <taxon>Streptophyta</taxon>
        <taxon>Embryophyta</taxon>
        <taxon>Tracheophyta</taxon>
        <taxon>Spermatophyta</taxon>
        <taxon>Magnoliopsida</taxon>
        <taxon>Liliopsida</taxon>
        <taxon>Poales</taxon>
        <taxon>Poaceae</taxon>
        <taxon>PACMAD clade</taxon>
        <taxon>Panicoideae</taxon>
        <taxon>Panicodae</taxon>
        <taxon>Paniceae</taxon>
        <taxon>Cenchrinae</taxon>
        <taxon>Setaria</taxon>
    </lineage>
</organism>
<feature type="domain" description="25S rRNA (uridine-N(3))-methyltransferase BMT5-like" evidence="2">
    <location>
        <begin position="95"/>
        <end position="259"/>
    </location>
</feature>
<dbReference type="PANTHER" id="PTHR11538:SF99">
    <property type="entry name" value="25S RRNA (URIDINE-N(3))-METHYLTRANSFERASE BMT5-LIKE DOMAIN-CONTAINING PROTEIN"/>
    <property type="match status" value="1"/>
</dbReference>
<evidence type="ECO:0000259" key="2">
    <source>
        <dbReference type="Pfam" id="PF10354"/>
    </source>
</evidence>
<feature type="compositionally biased region" description="Acidic residues" evidence="1">
    <location>
        <begin position="53"/>
        <end position="81"/>
    </location>
</feature>
<dbReference type="InterPro" id="IPR019446">
    <property type="entry name" value="BMT5-like"/>
</dbReference>
<keyword evidence="4" id="KW-1185">Reference proteome</keyword>
<dbReference type="EMBL" id="AGNK02001153">
    <property type="status" value="NOT_ANNOTATED_CDS"/>
    <property type="molecule type" value="Genomic_DNA"/>
</dbReference>
<dbReference type="Gramene" id="KQL24962">
    <property type="protein sequence ID" value="KQL24962"/>
    <property type="gene ID" value="SETIT_032590mg"/>
</dbReference>
<dbReference type="InParanoid" id="K4A148"/>
<evidence type="ECO:0000313" key="4">
    <source>
        <dbReference type="Proteomes" id="UP000004995"/>
    </source>
</evidence>
<accession>K4A148</accession>
<dbReference type="FunFam" id="3.40.50.150:FF:000440">
    <property type="entry name" value="Os09g0479300 protein"/>
    <property type="match status" value="1"/>
</dbReference>
<protein>
    <recommendedName>
        <fullName evidence="2">25S rRNA (uridine-N(3))-methyltransferase BMT5-like domain-containing protein</fullName>
    </recommendedName>
</protein>
<evidence type="ECO:0000256" key="1">
    <source>
        <dbReference type="SAM" id="MobiDB-lite"/>
    </source>
</evidence>
<dbReference type="AlphaFoldDB" id="K4A148"/>
<dbReference type="Gene3D" id="3.40.50.150">
    <property type="entry name" value="Vaccinia Virus protein VP39"/>
    <property type="match status" value="1"/>
</dbReference>
<dbReference type="GO" id="GO:0070042">
    <property type="term" value="F:rRNA (uridine-N3-)-methyltransferase activity"/>
    <property type="evidence" value="ECO:0000318"/>
    <property type="project" value="GO_Central"/>
</dbReference>
<proteinExistence type="predicted"/>
<name>K4A148_SETIT</name>
<dbReference type="HOGENOM" id="CLU_026753_1_0_1"/>
<evidence type="ECO:0000313" key="3">
    <source>
        <dbReference type="EnsemblPlants" id="KQL24962"/>
    </source>
</evidence>
<dbReference type="InterPro" id="IPR029063">
    <property type="entry name" value="SAM-dependent_MTases_sf"/>
</dbReference>
<dbReference type="SUPFAM" id="SSF53335">
    <property type="entry name" value="S-adenosyl-L-methionine-dependent methyltransferases"/>
    <property type="match status" value="1"/>
</dbReference>
<dbReference type="EnsemblPlants" id="KQL24962">
    <property type="protein sequence ID" value="KQL24962"/>
    <property type="gene ID" value="SETIT_032590mg"/>
</dbReference>
<reference evidence="4" key="1">
    <citation type="journal article" date="2012" name="Nat. Biotechnol.">
        <title>Reference genome sequence of the model plant Setaria.</title>
        <authorList>
            <person name="Bennetzen J.L."/>
            <person name="Schmutz J."/>
            <person name="Wang H."/>
            <person name="Percifield R."/>
            <person name="Hawkins J."/>
            <person name="Pontaroli A.C."/>
            <person name="Estep M."/>
            <person name="Feng L."/>
            <person name="Vaughn J.N."/>
            <person name="Grimwood J."/>
            <person name="Jenkins J."/>
            <person name="Barry K."/>
            <person name="Lindquist E."/>
            <person name="Hellsten U."/>
            <person name="Deshpande S."/>
            <person name="Wang X."/>
            <person name="Wu X."/>
            <person name="Mitros T."/>
            <person name="Triplett J."/>
            <person name="Yang X."/>
            <person name="Ye C.Y."/>
            <person name="Mauro-Herrera M."/>
            <person name="Wang L."/>
            <person name="Li P."/>
            <person name="Sharma M."/>
            <person name="Sharma R."/>
            <person name="Ronald P.C."/>
            <person name="Panaud O."/>
            <person name="Kellogg E.A."/>
            <person name="Brutnell T.P."/>
            <person name="Doust A.N."/>
            <person name="Tuskan G.A."/>
            <person name="Rokhsar D."/>
            <person name="Devos K.M."/>
        </authorList>
    </citation>
    <scope>NUCLEOTIDE SEQUENCE [LARGE SCALE GENOMIC DNA]</scope>
    <source>
        <strain evidence="4">cv. Yugu1</strain>
    </source>
</reference>